<reference evidence="1 2" key="1">
    <citation type="journal article" date="2021" name="BMC Genomics">
        <title>Datura genome reveals duplications of psychoactive alkaloid biosynthetic genes and high mutation rate following tissue culture.</title>
        <authorList>
            <person name="Rajewski A."/>
            <person name="Carter-House D."/>
            <person name="Stajich J."/>
            <person name="Litt A."/>
        </authorList>
    </citation>
    <scope>NUCLEOTIDE SEQUENCE [LARGE SCALE GENOMIC DNA]</scope>
    <source>
        <strain evidence="1">AR-01</strain>
    </source>
</reference>
<dbReference type="EMBL" id="JACEIK010003250">
    <property type="protein sequence ID" value="MCD9640957.1"/>
    <property type="molecule type" value="Genomic_DNA"/>
</dbReference>
<proteinExistence type="predicted"/>
<comment type="caution">
    <text evidence="1">The sequence shown here is derived from an EMBL/GenBank/DDBJ whole genome shotgun (WGS) entry which is preliminary data.</text>
</comment>
<evidence type="ECO:0000313" key="2">
    <source>
        <dbReference type="Proteomes" id="UP000823775"/>
    </source>
</evidence>
<sequence>MDIEPKPAPVLLHEICKAEVVKGRKRPLIVIPEIVQDGRFAEAGSNQLTTAFAKWRSATGDKPDLAQFWKTEGRDCKVNGPRSGQQMRKRLRDGRGPLRIKEAISAITDFVFHTFGGIKATGMDLFKLEIILTD</sequence>
<keyword evidence="2" id="KW-1185">Reference proteome</keyword>
<protein>
    <submittedName>
        <fullName evidence="1">Uncharacterized protein</fullName>
    </submittedName>
</protein>
<gene>
    <name evidence="1" type="ORF">HAX54_026752</name>
</gene>
<accession>A0ABS8V3I4</accession>
<name>A0ABS8V3I4_DATST</name>
<evidence type="ECO:0000313" key="1">
    <source>
        <dbReference type="EMBL" id="MCD9640957.1"/>
    </source>
</evidence>
<dbReference type="Proteomes" id="UP000823775">
    <property type="component" value="Unassembled WGS sequence"/>
</dbReference>
<organism evidence="1 2">
    <name type="scientific">Datura stramonium</name>
    <name type="common">Jimsonweed</name>
    <name type="synonym">Common thornapple</name>
    <dbReference type="NCBI Taxonomy" id="4076"/>
    <lineage>
        <taxon>Eukaryota</taxon>
        <taxon>Viridiplantae</taxon>
        <taxon>Streptophyta</taxon>
        <taxon>Embryophyta</taxon>
        <taxon>Tracheophyta</taxon>
        <taxon>Spermatophyta</taxon>
        <taxon>Magnoliopsida</taxon>
        <taxon>eudicotyledons</taxon>
        <taxon>Gunneridae</taxon>
        <taxon>Pentapetalae</taxon>
        <taxon>asterids</taxon>
        <taxon>lamiids</taxon>
        <taxon>Solanales</taxon>
        <taxon>Solanaceae</taxon>
        <taxon>Solanoideae</taxon>
        <taxon>Datureae</taxon>
        <taxon>Datura</taxon>
    </lineage>
</organism>